<protein>
    <submittedName>
        <fullName evidence="2">Uncharacterized protein</fullName>
    </submittedName>
</protein>
<keyword evidence="1" id="KW-1133">Transmembrane helix</keyword>
<reference evidence="2 3" key="1">
    <citation type="journal article" date="2015" name="Nature">
        <title>rRNA introns, odd ribosomes, and small enigmatic genomes across a large radiation of phyla.</title>
        <authorList>
            <person name="Brown C.T."/>
            <person name="Hug L.A."/>
            <person name="Thomas B.C."/>
            <person name="Sharon I."/>
            <person name="Castelle C.J."/>
            <person name="Singh A."/>
            <person name="Wilkins M.J."/>
            <person name="Williams K.H."/>
            <person name="Banfield J.F."/>
        </authorList>
    </citation>
    <scope>NUCLEOTIDE SEQUENCE [LARGE SCALE GENOMIC DNA]</scope>
</reference>
<keyword evidence="1" id="KW-0812">Transmembrane</keyword>
<evidence type="ECO:0000256" key="1">
    <source>
        <dbReference type="SAM" id="Phobius"/>
    </source>
</evidence>
<feature type="transmembrane region" description="Helical" evidence="1">
    <location>
        <begin position="140"/>
        <end position="161"/>
    </location>
</feature>
<gene>
    <name evidence="2" type="ORF">UV59_C0012G0030</name>
</gene>
<evidence type="ECO:0000313" key="3">
    <source>
        <dbReference type="Proteomes" id="UP000034543"/>
    </source>
</evidence>
<dbReference type="EMBL" id="LCFB01000012">
    <property type="protein sequence ID" value="KKS84937.1"/>
    <property type="molecule type" value="Genomic_DNA"/>
</dbReference>
<proteinExistence type="predicted"/>
<organism evidence="2 3">
    <name type="scientific">Candidatus Gottesmanbacteria bacterium GW2011_GWA1_43_11</name>
    <dbReference type="NCBI Taxonomy" id="1618436"/>
    <lineage>
        <taxon>Bacteria</taxon>
        <taxon>Candidatus Gottesmaniibacteriota</taxon>
    </lineage>
</organism>
<keyword evidence="1" id="KW-0472">Membrane</keyword>
<comment type="caution">
    <text evidence="2">The sequence shown here is derived from an EMBL/GenBank/DDBJ whole genome shotgun (WGS) entry which is preliminary data.</text>
</comment>
<dbReference type="Proteomes" id="UP000034543">
    <property type="component" value="Unassembled WGS sequence"/>
</dbReference>
<dbReference type="STRING" id="1618436.UV59_C0012G0030"/>
<feature type="transmembrane region" description="Helical" evidence="1">
    <location>
        <begin position="34"/>
        <end position="55"/>
    </location>
</feature>
<evidence type="ECO:0000313" key="2">
    <source>
        <dbReference type="EMBL" id="KKS84937.1"/>
    </source>
</evidence>
<feature type="transmembrane region" description="Helical" evidence="1">
    <location>
        <begin position="7"/>
        <end position="28"/>
    </location>
</feature>
<accession>A0A0G1CHE1</accession>
<dbReference type="AlphaFoldDB" id="A0A0G1CHE1"/>
<sequence>MRIQKLAAYEYLLAGAYLVVTSIVKWRLSPDLWILFYFAGGMIGLHLLDLLEQFLSKQPSMSAVPLRTHSPLRSSFVQLLLVPITFFVITSTNSLIGAGMVLMLNFHFLYLQHEERQQGGNLTLWLRNIFDPVDARTVNWYLYGMTGIFLAESIIFMLIVWTR</sequence>
<name>A0A0G1CHE1_9BACT</name>
<feature type="transmembrane region" description="Helical" evidence="1">
    <location>
        <begin position="76"/>
        <end position="104"/>
    </location>
</feature>